<dbReference type="UniPathway" id="UPA00138"/>
<evidence type="ECO:0000256" key="3">
    <source>
        <dbReference type="ARBA" id="ARBA00007422"/>
    </source>
</evidence>
<dbReference type="SUPFAM" id="SSF51351">
    <property type="entry name" value="Triosephosphate isomerase (TIM)"/>
    <property type="match status" value="1"/>
</dbReference>
<evidence type="ECO:0000256" key="4">
    <source>
        <dbReference type="ARBA" id="ARBA00011738"/>
    </source>
</evidence>
<evidence type="ECO:0000256" key="2">
    <source>
        <dbReference type="ARBA" id="ARBA00004742"/>
    </source>
</evidence>
<dbReference type="GO" id="GO:0019563">
    <property type="term" value="P:glycerol catabolic process"/>
    <property type="evidence" value="ECO:0007669"/>
    <property type="project" value="TreeGrafter"/>
</dbReference>
<reference evidence="11 12" key="1">
    <citation type="journal article" date="2014" name="Mol. Plant">
        <title>Chromosome Scale Genome Assembly and Transcriptome Profiling of Nannochloropsis gaditana in Nitrogen Depletion.</title>
        <authorList>
            <person name="Corteggiani Carpinelli E."/>
            <person name="Telatin A."/>
            <person name="Vitulo N."/>
            <person name="Forcato C."/>
            <person name="D'Angelo M."/>
            <person name="Schiavon R."/>
            <person name="Vezzi A."/>
            <person name="Giacometti G.M."/>
            <person name="Morosinotto T."/>
            <person name="Valle G."/>
        </authorList>
    </citation>
    <scope>NUCLEOTIDE SEQUENCE [LARGE SCALE GENOMIC DNA]</scope>
    <source>
        <strain evidence="11 12">B-31</strain>
    </source>
</reference>
<dbReference type="Pfam" id="PF00121">
    <property type="entry name" value="TIM"/>
    <property type="match status" value="1"/>
</dbReference>
<gene>
    <name evidence="11" type="primary">TPI</name>
    <name evidence="11" type="ORF">Naga_100001g84</name>
</gene>
<comment type="subunit">
    <text evidence="4">Homodimer.</text>
</comment>
<dbReference type="InterPro" id="IPR022896">
    <property type="entry name" value="TrioseP_Isoase_bac/euk"/>
</dbReference>
<evidence type="ECO:0000313" key="12">
    <source>
        <dbReference type="Proteomes" id="UP000019335"/>
    </source>
</evidence>
<comment type="pathway">
    <text evidence="2 10">Carbohydrate biosynthesis; gluconeogenesis.</text>
</comment>
<keyword evidence="12" id="KW-1185">Reference proteome</keyword>
<comment type="pathway">
    <text evidence="1 10">Carbohydrate degradation; glycolysis; D-glyceraldehyde 3-phosphate from glycerone phosphate: step 1/1.</text>
</comment>
<proteinExistence type="inferred from homology"/>
<dbReference type="HAMAP" id="MF_00147_B">
    <property type="entry name" value="TIM_B"/>
    <property type="match status" value="1"/>
</dbReference>
<dbReference type="GO" id="GO:0004807">
    <property type="term" value="F:triose-phosphate isomerase activity"/>
    <property type="evidence" value="ECO:0007669"/>
    <property type="project" value="UniProtKB-EC"/>
</dbReference>
<dbReference type="InterPro" id="IPR000652">
    <property type="entry name" value="Triosephosphate_isomerase"/>
</dbReference>
<comment type="similarity">
    <text evidence="3 10">Belongs to the triosephosphate isomerase family.</text>
</comment>
<dbReference type="GO" id="GO:0006094">
    <property type="term" value="P:gluconeogenesis"/>
    <property type="evidence" value="ECO:0007669"/>
    <property type="project" value="UniProtKB-UniPathway"/>
</dbReference>
<dbReference type="OrthoDB" id="6715177at2759"/>
<dbReference type="PANTHER" id="PTHR21139">
    <property type="entry name" value="TRIOSEPHOSPHATE ISOMERASE"/>
    <property type="match status" value="1"/>
</dbReference>
<dbReference type="GO" id="GO:0005829">
    <property type="term" value="C:cytosol"/>
    <property type="evidence" value="ECO:0007669"/>
    <property type="project" value="TreeGrafter"/>
</dbReference>
<evidence type="ECO:0000256" key="6">
    <source>
        <dbReference type="ARBA" id="ARBA00023152"/>
    </source>
</evidence>
<dbReference type="PROSITE" id="PS51440">
    <property type="entry name" value="TIM_2"/>
    <property type="match status" value="1"/>
</dbReference>
<dbReference type="OMA" id="IEKNGTM"/>
<accession>W7TSZ2</accession>
<dbReference type="Proteomes" id="UP000019335">
    <property type="component" value="Chromosome 8"/>
</dbReference>
<evidence type="ECO:0000256" key="7">
    <source>
        <dbReference type="ARBA" id="ARBA00023235"/>
    </source>
</evidence>
<dbReference type="InterPro" id="IPR020861">
    <property type="entry name" value="Triosephosphate_isomerase_AS"/>
</dbReference>
<organism evidence="11 12">
    <name type="scientific">Nannochloropsis gaditana</name>
    <dbReference type="NCBI Taxonomy" id="72520"/>
    <lineage>
        <taxon>Eukaryota</taxon>
        <taxon>Sar</taxon>
        <taxon>Stramenopiles</taxon>
        <taxon>Ochrophyta</taxon>
        <taxon>Eustigmatophyceae</taxon>
        <taxon>Eustigmatales</taxon>
        <taxon>Monodopsidaceae</taxon>
        <taxon>Nannochloropsis</taxon>
    </lineage>
</organism>
<evidence type="ECO:0000256" key="10">
    <source>
        <dbReference type="RuleBase" id="RU363013"/>
    </source>
</evidence>
<dbReference type="EMBL" id="AZIL01000609">
    <property type="protein sequence ID" value="EWM26658.1"/>
    <property type="molecule type" value="Genomic_DNA"/>
</dbReference>
<comment type="caution">
    <text evidence="11">The sequence shown here is derived from an EMBL/GenBank/DDBJ whole genome shotgun (WGS) entry which is preliminary data.</text>
</comment>
<dbReference type="GO" id="GO:0006096">
    <property type="term" value="P:glycolytic process"/>
    <property type="evidence" value="ECO:0007669"/>
    <property type="project" value="UniProtKB-UniPathway"/>
</dbReference>
<evidence type="ECO:0000256" key="8">
    <source>
        <dbReference type="ARBA" id="ARBA00052432"/>
    </source>
</evidence>
<dbReference type="PANTHER" id="PTHR21139:SF2">
    <property type="entry name" value="TRIOSEPHOSPHATE ISOMERASE"/>
    <property type="match status" value="1"/>
</dbReference>
<keyword evidence="5 10" id="KW-0312">Gluconeogenesis</keyword>
<dbReference type="PROSITE" id="PS00171">
    <property type="entry name" value="TIM_1"/>
    <property type="match status" value="1"/>
</dbReference>
<dbReference type="EC" id="5.3.1.1" evidence="10"/>
<comment type="function">
    <text evidence="9">Catalyzes the interconversion of glyceraldehyde 3-phosphate and dihydroxyacetone phosphate in the glycolytic and gluconeogenic pathways.</text>
</comment>
<dbReference type="UniPathway" id="UPA00109">
    <property type="reaction ID" value="UER00189"/>
</dbReference>
<name>W7TSZ2_9STRA</name>
<evidence type="ECO:0000256" key="5">
    <source>
        <dbReference type="ARBA" id="ARBA00022432"/>
    </source>
</evidence>
<keyword evidence="7 10" id="KW-0413">Isomerase</keyword>
<dbReference type="AlphaFoldDB" id="W7TSZ2"/>
<keyword evidence="6 10" id="KW-0324">Glycolysis</keyword>
<sequence>MSTSKAWAEYLARGVPPQKRYLIGGNWKANGTLAQTAGIVKILNQGGAIPLEAEVVIAPPAHLLGYVKDNLRPDVAVSAQNSALTTKPGAFTGELPAVLLKDFGLNWVIIGHSERREGFGGPGESDEVVATKTKVAVDAGLHVMACVGEKLEQREAGKTTEVVLSQLNAIASKLAREDWSKVVIAYEPVWAIGTGKVATPEQAQEVHESIRAFVKEKVGAQQAALLRIIYGGSVKGSSAPGLILKPDIDGFLVGGASLTSDFVTIIRAVKSP</sequence>
<evidence type="ECO:0000256" key="9">
    <source>
        <dbReference type="ARBA" id="ARBA00056661"/>
    </source>
</evidence>
<dbReference type="InterPro" id="IPR035990">
    <property type="entry name" value="TIM_sf"/>
</dbReference>
<evidence type="ECO:0000256" key="1">
    <source>
        <dbReference type="ARBA" id="ARBA00004680"/>
    </source>
</evidence>
<dbReference type="Gene3D" id="3.20.20.70">
    <property type="entry name" value="Aldolase class I"/>
    <property type="match status" value="1"/>
</dbReference>
<dbReference type="FunFam" id="3.20.20.70:FF:000016">
    <property type="entry name" value="Triosephosphate isomerase"/>
    <property type="match status" value="1"/>
</dbReference>
<dbReference type="CDD" id="cd00311">
    <property type="entry name" value="TIM"/>
    <property type="match status" value="1"/>
</dbReference>
<protein>
    <recommendedName>
        <fullName evidence="10">Triosephosphate isomerase</fullName>
        <ecNumber evidence="10">5.3.1.1</ecNumber>
    </recommendedName>
</protein>
<comment type="catalytic activity">
    <reaction evidence="8">
        <text>D-glyceraldehyde 3-phosphate = dihydroxyacetone phosphate</text>
        <dbReference type="Rhea" id="RHEA:18585"/>
        <dbReference type="ChEBI" id="CHEBI:57642"/>
        <dbReference type="ChEBI" id="CHEBI:59776"/>
        <dbReference type="EC" id="5.3.1.1"/>
    </reaction>
    <physiologicalReaction direction="left-to-right" evidence="8">
        <dbReference type="Rhea" id="RHEA:18586"/>
    </physiologicalReaction>
</comment>
<dbReference type="NCBIfam" id="TIGR00419">
    <property type="entry name" value="tim"/>
    <property type="match status" value="1"/>
</dbReference>
<dbReference type="GO" id="GO:0046166">
    <property type="term" value="P:glyceraldehyde-3-phosphate biosynthetic process"/>
    <property type="evidence" value="ECO:0007669"/>
    <property type="project" value="TreeGrafter"/>
</dbReference>
<dbReference type="InterPro" id="IPR013785">
    <property type="entry name" value="Aldolase_TIM"/>
</dbReference>
<evidence type="ECO:0000313" key="11">
    <source>
        <dbReference type="EMBL" id="EWM26658.1"/>
    </source>
</evidence>